<evidence type="ECO:0000256" key="2">
    <source>
        <dbReference type="SAM" id="Phobius"/>
    </source>
</evidence>
<feature type="region of interest" description="Disordered" evidence="1">
    <location>
        <begin position="114"/>
        <end position="139"/>
    </location>
</feature>
<name>A0ABU2CU41_9MICO</name>
<feature type="transmembrane region" description="Helical" evidence="2">
    <location>
        <begin position="60"/>
        <end position="79"/>
    </location>
</feature>
<accession>A0ABU2CU41</accession>
<dbReference type="EMBL" id="JAVDYE010000001">
    <property type="protein sequence ID" value="MDR7384863.1"/>
    <property type="molecule type" value="Genomic_DNA"/>
</dbReference>
<dbReference type="RefSeq" id="WP_274993690.1">
    <property type="nucleotide sequence ID" value="NZ_JAJQQP010000005.1"/>
</dbReference>
<keyword evidence="4" id="KW-1185">Reference proteome</keyword>
<feature type="transmembrane region" description="Helical" evidence="2">
    <location>
        <begin position="34"/>
        <end position="53"/>
    </location>
</feature>
<evidence type="ECO:0000256" key="1">
    <source>
        <dbReference type="SAM" id="MobiDB-lite"/>
    </source>
</evidence>
<sequence>MTLLRTARIVAAIQATVMTVYFLVTNAVRADNPFFVPDLLLTVLLVVAASLPARWAVPALVFAFGLAAGVWTVSLSHYAVRGELVDGLDHLPLIGACVVQSLFLIRHLGRGPADPAGAPDRPEEALITTALTPDESTTA</sequence>
<feature type="compositionally biased region" description="Polar residues" evidence="1">
    <location>
        <begin position="129"/>
        <end position="139"/>
    </location>
</feature>
<gene>
    <name evidence="3" type="ORF">J2S48_004378</name>
</gene>
<reference evidence="3 4" key="1">
    <citation type="submission" date="2023-07" db="EMBL/GenBank/DDBJ databases">
        <title>Sequencing the genomes of 1000 actinobacteria strains.</title>
        <authorList>
            <person name="Klenk H.-P."/>
        </authorList>
    </citation>
    <scope>NUCLEOTIDE SEQUENCE [LARGE SCALE GENOMIC DNA]</scope>
    <source>
        <strain evidence="3 4">DSM 45554</strain>
    </source>
</reference>
<organism evidence="3 4">
    <name type="scientific">Promicromonospora iranensis</name>
    <dbReference type="NCBI Taxonomy" id="1105144"/>
    <lineage>
        <taxon>Bacteria</taxon>
        <taxon>Bacillati</taxon>
        <taxon>Actinomycetota</taxon>
        <taxon>Actinomycetes</taxon>
        <taxon>Micrococcales</taxon>
        <taxon>Promicromonosporaceae</taxon>
        <taxon>Promicromonospora</taxon>
    </lineage>
</organism>
<keyword evidence="2" id="KW-1133">Transmembrane helix</keyword>
<dbReference type="Proteomes" id="UP001183585">
    <property type="component" value="Unassembled WGS sequence"/>
</dbReference>
<proteinExistence type="predicted"/>
<evidence type="ECO:0000313" key="3">
    <source>
        <dbReference type="EMBL" id="MDR7384863.1"/>
    </source>
</evidence>
<protein>
    <submittedName>
        <fullName evidence="3">Uncharacterized protein</fullName>
    </submittedName>
</protein>
<evidence type="ECO:0000313" key="4">
    <source>
        <dbReference type="Proteomes" id="UP001183585"/>
    </source>
</evidence>
<feature type="transmembrane region" description="Helical" evidence="2">
    <location>
        <begin position="7"/>
        <end position="28"/>
    </location>
</feature>
<keyword evidence="2" id="KW-0472">Membrane</keyword>
<comment type="caution">
    <text evidence="3">The sequence shown here is derived from an EMBL/GenBank/DDBJ whole genome shotgun (WGS) entry which is preliminary data.</text>
</comment>
<keyword evidence="2" id="KW-0812">Transmembrane</keyword>